<feature type="region of interest" description="Disordered" evidence="1">
    <location>
        <begin position="227"/>
        <end position="250"/>
    </location>
</feature>
<feature type="chain" id="PRO_5025622845" evidence="2">
    <location>
        <begin position="28"/>
        <end position="332"/>
    </location>
</feature>
<dbReference type="AlphaFoldDB" id="A0A6C0GE92"/>
<dbReference type="NCBIfam" id="TIGR04183">
    <property type="entry name" value="Por_Secre_tail"/>
    <property type="match status" value="1"/>
</dbReference>
<proteinExistence type="predicted"/>
<dbReference type="KEGG" id="rhoz:GXP67_06245"/>
<organism evidence="4 5">
    <name type="scientific">Rhodocytophaga rosea</name>
    <dbReference type="NCBI Taxonomy" id="2704465"/>
    <lineage>
        <taxon>Bacteria</taxon>
        <taxon>Pseudomonadati</taxon>
        <taxon>Bacteroidota</taxon>
        <taxon>Cytophagia</taxon>
        <taxon>Cytophagales</taxon>
        <taxon>Rhodocytophagaceae</taxon>
        <taxon>Rhodocytophaga</taxon>
    </lineage>
</organism>
<gene>
    <name evidence="4" type="ORF">GXP67_06245</name>
</gene>
<evidence type="ECO:0000256" key="1">
    <source>
        <dbReference type="SAM" id="MobiDB-lite"/>
    </source>
</evidence>
<dbReference type="RefSeq" id="WP_162442349.1">
    <property type="nucleotide sequence ID" value="NZ_CP048222.1"/>
</dbReference>
<dbReference type="InterPro" id="IPR026444">
    <property type="entry name" value="Secre_tail"/>
</dbReference>
<dbReference type="Proteomes" id="UP000480178">
    <property type="component" value="Chromosome"/>
</dbReference>
<keyword evidence="2" id="KW-0732">Signal</keyword>
<evidence type="ECO:0000313" key="5">
    <source>
        <dbReference type="Proteomes" id="UP000480178"/>
    </source>
</evidence>
<dbReference type="EMBL" id="CP048222">
    <property type="protein sequence ID" value="QHT66286.1"/>
    <property type="molecule type" value="Genomic_DNA"/>
</dbReference>
<evidence type="ECO:0000259" key="3">
    <source>
        <dbReference type="Pfam" id="PF18962"/>
    </source>
</evidence>
<evidence type="ECO:0000256" key="2">
    <source>
        <dbReference type="SAM" id="SignalP"/>
    </source>
</evidence>
<name>A0A6C0GE92_9BACT</name>
<dbReference type="Pfam" id="PF18962">
    <property type="entry name" value="Por_Secre_tail"/>
    <property type="match status" value="1"/>
</dbReference>
<feature type="domain" description="Secretion system C-terminal sorting" evidence="3">
    <location>
        <begin position="255"/>
        <end position="329"/>
    </location>
</feature>
<feature type="signal peptide" evidence="2">
    <location>
        <begin position="1"/>
        <end position="27"/>
    </location>
</feature>
<evidence type="ECO:0000313" key="4">
    <source>
        <dbReference type="EMBL" id="QHT66286.1"/>
    </source>
</evidence>
<protein>
    <submittedName>
        <fullName evidence="4">T9SS type A sorting domain-containing protein</fullName>
    </submittedName>
</protein>
<reference evidence="4 5" key="1">
    <citation type="submission" date="2020-01" db="EMBL/GenBank/DDBJ databases">
        <authorList>
            <person name="Kim M.K."/>
        </authorList>
    </citation>
    <scope>NUCLEOTIDE SEQUENCE [LARGE SCALE GENOMIC DNA]</scope>
    <source>
        <strain evidence="4 5">172606-1</strain>
    </source>
</reference>
<accession>A0A6C0GE92</accession>
<sequence length="332" mass="38467">MKTLISSKNVVYLYLFCFSLLQTAVFAQDTQKKEKTEEDDNVHIRIEKTENGKTTIIERTYKAGEEPERFWGDNFLGGDKDLLKGFGDGFKFYTDSSFSHGPSNFYFRTPDTDDPLFFYKDGDSTGNHVFRYDFDQHNLDSLINSQLKNSQIIIMDMNKRLKGMNIDSLMELHDNSMKDFNFQWDNSDFIFPNPYNGDDLNLLLDKDLYDVEEVETDKGKKMLRINPKDKKKNKENKKSKNLRESMQLSPSSFNLYPNPADGMVKLNLNLPETGTTTITVVNAQGKEVYKERLKDFTGKYIKQIDLSKEGSGVFVVQVVQNNNHLSRKIYMK</sequence>
<keyword evidence="5" id="KW-1185">Reference proteome</keyword>